<name>A0A840YZU4_9SPHN</name>
<protein>
    <submittedName>
        <fullName evidence="1">Uncharacterized protein</fullName>
    </submittedName>
</protein>
<accession>A0A840YZU4</accession>
<keyword evidence="2" id="KW-1185">Reference proteome</keyword>
<evidence type="ECO:0000313" key="1">
    <source>
        <dbReference type="EMBL" id="MBB5719228.1"/>
    </source>
</evidence>
<gene>
    <name evidence="1" type="ORF">FHR23_002166</name>
</gene>
<reference evidence="1 2" key="1">
    <citation type="submission" date="2020-08" db="EMBL/GenBank/DDBJ databases">
        <title>Genomic Encyclopedia of Type Strains, Phase IV (KMG-IV): sequencing the most valuable type-strain genomes for metagenomic binning, comparative biology and taxonomic classification.</title>
        <authorList>
            <person name="Goeker M."/>
        </authorList>
    </citation>
    <scope>NUCLEOTIDE SEQUENCE [LARGE SCALE GENOMIC DNA]</scope>
    <source>
        <strain evidence="1 2">DSM 27203</strain>
    </source>
</reference>
<dbReference type="Proteomes" id="UP000554342">
    <property type="component" value="Unassembled WGS sequence"/>
</dbReference>
<proteinExistence type="predicted"/>
<comment type="caution">
    <text evidence="1">The sequence shown here is derived from an EMBL/GenBank/DDBJ whole genome shotgun (WGS) entry which is preliminary data.</text>
</comment>
<evidence type="ECO:0000313" key="2">
    <source>
        <dbReference type="Proteomes" id="UP000554342"/>
    </source>
</evidence>
<sequence length="89" mass="9050">MNWLVLCGSVVAILALAGTAKLLGLGAWTLDEGTARQVAADTLPDFEPSSVVIAEDGASATVRSIDGRTASVHRHGAHAVARELGQAGT</sequence>
<dbReference type="RefSeq" id="WP_184003737.1">
    <property type="nucleotide sequence ID" value="NZ_BAABIF010000012.1"/>
</dbReference>
<dbReference type="AlphaFoldDB" id="A0A840YZU4"/>
<organism evidence="1 2">
    <name type="scientific">Stakelama sediminis</name>
    <dbReference type="NCBI Taxonomy" id="463200"/>
    <lineage>
        <taxon>Bacteria</taxon>
        <taxon>Pseudomonadati</taxon>
        <taxon>Pseudomonadota</taxon>
        <taxon>Alphaproteobacteria</taxon>
        <taxon>Sphingomonadales</taxon>
        <taxon>Sphingomonadaceae</taxon>
        <taxon>Stakelama</taxon>
    </lineage>
</organism>
<dbReference type="EMBL" id="JACIJI010000003">
    <property type="protein sequence ID" value="MBB5719228.1"/>
    <property type="molecule type" value="Genomic_DNA"/>
</dbReference>